<dbReference type="PANTHER" id="PTHR46910:SF37">
    <property type="entry name" value="ZN(II)2CYS6 TRANSCRIPTION FACTOR (EUROFUNG)"/>
    <property type="match status" value="1"/>
</dbReference>
<keyword evidence="10" id="KW-1185">Reference proteome</keyword>
<protein>
    <submittedName>
        <fullName evidence="9">Transcriptional regulatory protein</fullName>
    </submittedName>
</protein>
<evidence type="ECO:0000256" key="1">
    <source>
        <dbReference type="ARBA" id="ARBA00004123"/>
    </source>
</evidence>
<dbReference type="OrthoDB" id="4116913at2759"/>
<dbReference type="GO" id="GO:0008270">
    <property type="term" value="F:zinc ion binding"/>
    <property type="evidence" value="ECO:0007669"/>
    <property type="project" value="InterPro"/>
</dbReference>
<dbReference type="Pfam" id="PF04082">
    <property type="entry name" value="Fungal_trans"/>
    <property type="match status" value="1"/>
</dbReference>
<feature type="region of interest" description="Disordered" evidence="6">
    <location>
        <begin position="96"/>
        <end position="130"/>
    </location>
</feature>
<feature type="compositionally biased region" description="Polar residues" evidence="6">
    <location>
        <begin position="10"/>
        <end position="32"/>
    </location>
</feature>
<comment type="subcellular location">
    <subcellularLocation>
        <location evidence="1">Nucleus</location>
    </subcellularLocation>
</comment>
<dbReference type="PANTHER" id="PTHR46910">
    <property type="entry name" value="TRANSCRIPTION FACTOR PDR1"/>
    <property type="match status" value="1"/>
</dbReference>
<dbReference type="GO" id="GO:0005634">
    <property type="term" value="C:nucleus"/>
    <property type="evidence" value="ECO:0007669"/>
    <property type="project" value="UniProtKB-SubCell"/>
</dbReference>
<evidence type="ECO:0000313" key="9">
    <source>
        <dbReference type="EMBL" id="PNY27565.1"/>
    </source>
</evidence>
<evidence type="ECO:0000256" key="2">
    <source>
        <dbReference type="ARBA" id="ARBA00023015"/>
    </source>
</evidence>
<dbReference type="GO" id="GO:0003677">
    <property type="term" value="F:DNA binding"/>
    <property type="evidence" value="ECO:0007669"/>
    <property type="project" value="UniProtKB-KW"/>
</dbReference>
<keyword evidence="2" id="KW-0805">Transcription regulation</keyword>
<name>A0A2K3QJ57_9HYPO</name>
<sequence>MVAQRACDASSATPPRQGPNATGATTTISPAPSTGLEAGKCAQSECCVLLRLRQWRPTQPYPACRHSLRSGPVPRQNFVERLGRLEEAIISRTRAVDDAGHASSDASSSSTPQSSGPVQPATPRIDNRSCPTCQLRSLNQASPPSSRLNNTVLGKIYFAGQHLGTLCSRNGIPHFTAQGEQWIYSRTGQRPSFQRLYDSDTHGTDQPANHSPSLLLSRQVSQGQKAALPAKWVVQSLLQAFLCSEFRQVFPLVDRVLFEETVQLAYGPQSTPQPLEHISAKACVFAFVSIASCHFPDNDAVEYVDCYASAKEAQMLLSDFLEDTSITTLQTIFMLLLYESLCGRLQAGSMYHAIACRTVFALGGNVILFSPKHGDLSVQEREDRHLRMLFWLCYLLDKDIALRTGQPPIISDDFCDLTLPEGYAENRFAMNVSGSHGGRSVVPYDDSQTPCLLGDLRLTLLKSRACHALYSAASLRKSDAELIRTIRELDEELESWRASIPVDFAPALSVSKHTKMGADLNMAGSMLHIELHMDYHYLLNVIHRASSRCMVDWTSGPGTEKTFGVQSSLELSVEASRSTLIYLSAAAHRVSGQAFWFIVFYPVSALMTLFFNILRDPLDDQAIHDVELLSSASELIRSMPTPRVTPYETAYLRMADEFVAELSRLGKCAIAKSQSERDGSH</sequence>
<evidence type="ECO:0000256" key="7">
    <source>
        <dbReference type="SAM" id="Phobius"/>
    </source>
</evidence>
<keyword evidence="7" id="KW-0472">Membrane</keyword>
<comment type="caution">
    <text evidence="9">The sequence shown here is derived from an EMBL/GenBank/DDBJ whole genome shotgun (WGS) entry which is preliminary data.</text>
</comment>
<organism evidence="9 10">
    <name type="scientific">Tolypocladium capitatum</name>
    <dbReference type="NCBI Taxonomy" id="45235"/>
    <lineage>
        <taxon>Eukaryota</taxon>
        <taxon>Fungi</taxon>
        <taxon>Dikarya</taxon>
        <taxon>Ascomycota</taxon>
        <taxon>Pezizomycotina</taxon>
        <taxon>Sordariomycetes</taxon>
        <taxon>Hypocreomycetidae</taxon>
        <taxon>Hypocreales</taxon>
        <taxon>Ophiocordycipitaceae</taxon>
        <taxon>Tolypocladium</taxon>
    </lineage>
</organism>
<dbReference type="EMBL" id="NRSZ01000388">
    <property type="protein sequence ID" value="PNY27565.1"/>
    <property type="molecule type" value="Genomic_DNA"/>
</dbReference>
<keyword evidence="3" id="KW-0238">DNA-binding</keyword>
<dbReference type="InterPro" id="IPR050987">
    <property type="entry name" value="AtrR-like"/>
</dbReference>
<evidence type="ECO:0000256" key="5">
    <source>
        <dbReference type="ARBA" id="ARBA00023242"/>
    </source>
</evidence>
<evidence type="ECO:0000256" key="6">
    <source>
        <dbReference type="SAM" id="MobiDB-lite"/>
    </source>
</evidence>
<dbReference type="Proteomes" id="UP000236621">
    <property type="component" value="Unassembled WGS sequence"/>
</dbReference>
<evidence type="ECO:0000256" key="4">
    <source>
        <dbReference type="ARBA" id="ARBA00023163"/>
    </source>
</evidence>
<feature type="transmembrane region" description="Helical" evidence="7">
    <location>
        <begin position="594"/>
        <end position="614"/>
    </location>
</feature>
<accession>A0A2K3QJ57</accession>
<dbReference type="CDD" id="cd12148">
    <property type="entry name" value="fungal_TF_MHR"/>
    <property type="match status" value="1"/>
</dbReference>
<evidence type="ECO:0000259" key="8">
    <source>
        <dbReference type="SMART" id="SM00906"/>
    </source>
</evidence>
<keyword evidence="7" id="KW-0812">Transmembrane</keyword>
<gene>
    <name evidence="9" type="ORF">TCAP_02507</name>
</gene>
<dbReference type="GO" id="GO:0003700">
    <property type="term" value="F:DNA-binding transcription factor activity"/>
    <property type="evidence" value="ECO:0007669"/>
    <property type="project" value="InterPro"/>
</dbReference>
<dbReference type="InterPro" id="IPR007219">
    <property type="entry name" value="XnlR_reg_dom"/>
</dbReference>
<dbReference type="SMART" id="SM00906">
    <property type="entry name" value="Fungal_trans"/>
    <property type="match status" value="1"/>
</dbReference>
<feature type="compositionally biased region" description="Low complexity" evidence="6">
    <location>
        <begin position="101"/>
        <end position="115"/>
    </location>
</feature>
<feature type="domain" description="Xylanolytic transcriptional activator regulatory" evidence="8">
    <location>
        <begin position="348"/>
        <end position="426"/>
    </location>
</feature>
<evidence type="ECO:0000256" key="3">
    <source>
        <dbReference type="ARBA" id="ARBA00023125"/>
    </source>
</evidence>
<proteinExistence type="predicted"/>
<feature type="region of interest" description="Disordered" evidence="6">
    <location>
        <begin position="1"/>
        <end position="37"/>
    </location>
</feature>
<reference evidence="9 10" key="1">
    <citation type="submission" date="2017-08" db="EMBL/GenBank/DDBJ databases">
        <title>Harnessing the power of phylogenomics to disentangle the directionality and signatures of interkingdom host jumping in the parasitic fungal genus Tolypocladium.</title>
        <authorList>
            <person name="Quandt C.A."/>
            <person name="Patterson W."/>
            <person name="Spatafora J.W."/>
        </authorList>
    </citation>
    <scope>NUCLEOTIDE SEQUENCE [LARGE SCALE GENOMIC DNA]</scope>
    <source>
        <strain evidence="9 10">CBS 113982</strain>
    </source>
</reference>
<dbReference type="GO" id="GO:0006351">
    <property type="term" value="P:DNA-templated transcription"/>
    <property type="evidence" value="ECO:0007669"/>
    <property type="project" value="InterPro"/>
</dbReference>
<keyword evidence="4" id="KW-0804">Transcription</keyword>
<evidence type="ECO:0000313" key="10">
    <source>
        <dbReference type="Proteomes" id="UP000236621"/>
    </source>
</evidence>
<dbReference type="STRING" id="45235.A0A2K3QJ57"/>
<keyword evidence="5" id="KW-0539">Nucleus</keyword>
<keyword evidence="7" id="KW-1133">Transmembrane helix</keyword>
<dbReference type="AlphaFoldDB" id="A0A2K3QJ57"/>